<evidence type="ECO:0000256" key="1">
    <source>
        <dbReference type="ARBA" id="ARBA00022692"/>
    </source>
</evidence>
<dbReference type="GO" id="GO:0045211">
    <property type="term" value="C:postsynaptic membrane"/>
    <property type="evidence" value="ECO:0007669"/>
    <property type="project" value="TreeGrafter"/>
</dbReference>
<feature type="compositionally biased region" description="Basic and acidic residues" evidence="14">
    <location>
        <begin position="1093"/>
        <end position="1103"/>
    </location>
</feature>
<feature type="compositionally biased region" description="Acidic residues" evidence="14">
    <location>
        <begin position="1064"/>
        <end position="1077"/>
    </location>
</feature>
<protein>
    <submittedName>
        <fullName evidence="19">Calsyntenin-1</fullName>
    </submittedName>
</protein>
<keyword evidence="3" id="KW-0677">Repeat</keyword>
<keyword evidence="8 15" id="KW-0472">Membrane</keyword>
<dbReference type="SUPFAM" id="SSF49313">
    <property type="entry name" value="Cadherin-like"/>
    <property type="match status" value="1"/>
</dbReference>
<dbReference type="Gene3D" id="2.60.40.60">
    <property type="entry name" value="Cadherins"/>
    <property type="match status" value="2"/>
</dbReference>
<reference evidence="18" key="1">
    <citation type="submission" date="2014-05" db="EMBL/GenBank/DDBJ databases">
        <title>The genome and life-stage specific transcriptomes of Globodera pallida elucidate key aspects of plant parasitism by a cyst nematode.</title>
        <authorList>
            <person name="Cotton J.A."/>
            <person name="Lilley C.J."/>
            <person name="Jones L.M."/>
            <person name="Kikuchi T."/>
            <person name="Reid A.J."/>
            <person name="Thorpe P."/>
            <person name="Tsai I.J."/>
            <person name="Beasley H."/>
            <person name="Blok V."/>
            <person name="Cock P.J.A."/>
            <person name="Van den Akker S.E."/>
            <person name="Holroyd N."/>
            <person name="Hunt M."/>
            <person name="Mantelin S."/>
            <person name="Naghra H."/>
            <person name="Pain A."/>
            <person name="Palomares-Rius J.E."/>
            <person name="Zarowiecki M."/>
            <person name="Berriman M."/>
            <person name="Jones J.T."/>
            <person name="Urwin P.E."/>
        </authorList>
    </citation>
    <scope>NUCLEOTIDE SEQUENCE [LARGE SCALE GENOMIC DNA]</scope>
    <source>
        <strain evidence="18">Lindley</strain>
    </source>
</reference>
<keyword evidence="7" id="KW-0770">Synapse</keyword>
<dbReference type="SMART" id="SM00112">
    <property type="entry name" value="CA"/>
    <property type="match status" value="2"/>
</dbReference>
<feature type="domain" description="Cadherin" evidence="17">
    <location>
        <begin position="154"/>
        <end position="260"/>
    </location>
</feature>
<dbReference type="GO" id="GO:0007156">
    <property type="term" value="P:homophilic cell adhesion via plasma membrane adhesion molecules"/>
    <property type="evidence" value="ECO:0007669"/>
    <property type="project" value="InterPro"/>
</dbReference>
<evidence type="ECO:0000256" key="8">
    <source>
        <dbReference type="ARBA" id="ARBA00023136"/>
    </source>
</evidence>
<feature type="compositionally biased region" description="Basic residues" evidence="14">
    <location>
        <begin position="1104"/>
        <end position="1114"/>
    </location>
</feature>
<sequence>MAHLFLVTCLAAILTPQGILGRHKHFHHRVPIIDLDGAEQLVGTVREDDPTVNVSPQLRILHGTGPICHYELSWADDDASGGALMPFEARVLDTADGTAQIRHKNGAEALDCAVKSEFHIRLSAMKCGDDAEKSEAVELKITVQDVNNHAPEFDAPWYSFDVDEGQAHAEIARLYARDKDCGHPYGEVCRYELTNTLADSPFRIDSRGVLSAQRPLNRSTTESHILTVVAEDCGMLRSKSALVTVHVRPRCVDALRLPVAAQRARHVTQGEPRGLVVFPEAEVIACGASGVECRAEADVELEQSGKEHLVLAEALAECGLRSADAVQLLPEGNGKTQAMKQQQNEKKKNPMNKDEEETADDDGEEDEDEDEKWAFDGKTNLVVSKERMDKVVPERFTLLFSMQAEAGTEEQQRQKQNIICETDTKGLNRHHFAVYLRRCKLELLLRRETEHANAEFRAAEWRWSDARICDGEWHRYGLIFNDLDNVQLLIDGEPFNATDRNPEVLDDWPLHEVKARETKLTIGACWHGRQRDFVQFFTGHLSSVWLWPGRAQAPEAIGCAHGQHYRLTIDQQLLKLQHGQSVRFTATDRTQLHLHAASPVELALLIRAIRLAVDPLVSGTADQHRVAPSVREGTRRVTLSAQLVCANTSRPLAPIQAMIDVSRVRDRTRLSITGRHIVNADSATLKSGAALLPDVQIAITQGGADVTGGFKLDWCRVHMRPARDMDLELFSSPTALLQQLNVQFVHDAQGFALTGEESTQAYMQLLTHIHYFNLRPASFPHRSYTLQCAMLGGKVLSNELFTTMQIEAGVRDIPFGSVVSSPPSSSSSSSERNDDDNNIVDDAKQSQEHLPKDDPLLSANFDQLSASNRLQNILEMDLPRPKALHANGYEMGQGAIAGGAVAVVVVICVGFLLVLLVVGVLKMRDQPLPMVGRRRGSRRDSMLEWDDNGLMNITVNPLEEVEGKEREEYSEDEEEEEDGEDSASDDGGDKDAEVSEDEEDNDATKRVLPLVENGRQGEWDDSTLDGTTAAKHRNISVLTPWDDNGLMNITVNPLEEVEGKEREEYSEDEEEEEDGEDSAFGRRRGQRSRSERRRGGQRRDKTRPSTRRKRAPRR</sequence>
<keyword evidence="18" id="KW-1185">Reference proteome</keyword>
<feature type="compositionally biased region" description="Acidic residues" evidence="14">
    <location>
        <begin position="968"/>
        <end position="986"/>
    </location>
</feature>
<feature type="signal peptide" evidence="16">
    <location>
        <begin position="1"/>
        <end position="21"/>
    </location>
</feature>
<feature type="compositionally biased region" description="Basic residues" evidence="14">
    <location>
        <begin position="1081"/>
        <end position="1092"/>
    </location>
</feature>
<dbReference type="GO" id="GO:0051965">
    <property type="term" value="P:positive regulation of synapse assembly"/>
    <property type="evidence" value="ECO:0007669"/>
    <property type="project" value="TreeGrafter"/>
</dbReference>
<dbReference type="CDD" id="cd11304">
    <property type="entry name" value="Cadherin_repeat"/>
    <property type="match status" value="1"/>
</dbReference>
<evidence type="ECO:0000313" key="19">
    <source>
        <dbReference type="WBParaSite" id="GPLIN_000492300"/>
    </source>
</evidence>
<evidence type="ECO:0000256" key="13">
    <source>
        <dbReference type="PROSITE-ProRule" id="PRU00043"/>
    </source>
</evidence>
<evidence type="ECO:0000256" key="12">
    <source>
        <dbReference type="ARBA" id="ARBA00046288"/>
    </source>
</evidence>
<evidence type="ECO:0000256" key="7">
    <source>
        <dbReference type="ARBA" id="ARBA00023018"/>
    </source>
</evidence>
<feature type="transmembrane region" description="Helical" evidence="15">
    <location>
        <begin position="895"/>
        <end position="921"/>
    </location>
</feature>
<dbReference type="Pfam" id="PF00028">
    <property type="entry name" value="Cadherin"/>
    <property type="match status" value="1"/>
</dbReference>
<dbReference type="InterPro" id="IPR002126">
    <property type="entry name" value="Cadherin-like_dom"/>
</dbReference>
<feature type="chain" id="PRO_5008146701" evidence="16">
    <location>
        <begin position="22"/>
        <end position="1114"/>
    </location>
</feature>
<dbReference type="Gene3D" id="2.60.120.200">
    <property type="match status" value="1"/>
</dbReference>
<feature type="region of interest" description="Disordered" evidence="14">
    <location>
        <begin position="954"/>
        <end position="1114"/>
    </location>
</feature>
<feature type="compositionally biased region" description="Acidic residues" evidence="14">
    <location>
        <begin position="354"/>
        <end position="371"/>
    </location>
</feature>
<name>A0A183BWD4_GLOPA</name>
<feature type="compositionally biased region" description="Basic and acidic residues" evidence="14">
    <location>
        <begin position="343"/>
        <end position="353"/>
    </location>
</feature>
<dbReference type="PANTHER" id="PTHR14139:SF2">
    <property type="entry name" value="CALSYNTENIN-1"/>
    <property type="match status" value="1"/>
</dbReference>
<feature type="domain" description="Cadherin" evidence="17">
    <location>
        <begin position="76"/>
        <end position="153"/>
    </location>
</feature>
<dbReference type="Proteomes" id="UP000050741">
    <property type="component" value="Unassembled WGS sequence"/>
</dbReference>
<dbReference type="PRINTS" id="PR00205">
    <property type="entry name" value="CADHERIN"/>
</dbReference>
<evidence type="ECO:0000256" key="10">
    <source>
        <dbReference type="ARBA" id="ARBA00034103"/>
    </source>
</evidence>
<dbReference type="Pfam" id="PF19699">
    <property type="entry name" value="CLSTN_C"/>
    <property type="match status" value="1"/>
</dbReference>
<keyword evidence="9" id="KW-0325">Glycoprotein</keyword>
<dbReference type="GO" id="GO:0012505">
    <property type="term" value="C:endomembrane system"/>
    <property type="evidence" value="ECO:0007669"/>
    <property type="project" value="UniProtKB-SubCell"/>
</dbReference>
<evidence type="ECO:0000259" key="17">
    <source>
        <dbReference type="PROSITE" id="PS50268"/>
    </source>
</evidence>
<dbReference type="PANTHER" id="PTHR14139">
    <property type="entry name" value="CALSYNTENIN"/>
    <property type="match status" value="1"/>
</dbReference>
<keyword evidence="4 13" id="KW-0106">Calcium</keyword>
<dbReference type="WBParaSite" id="GPLIN_000492300">
    <property type="protein sequence ID" value="GPLIN_000492300"/>
    <property type="gene ID" value="GPLIN_000492300"/>
</dbReference>
<evidence type="ECO:0000313" key="18">
    <source>
        <dbReference type="Proteomes" id="UP000050741"/>
    </source>
</evidence>
<dbReference type="InterPro" id="IPR015919">
    <property type="entry name" value="Cadherin-like_sf"/>
</dbReference>
<keyword evidence="1 15" id="KW-0812">Transmembrane</keyword>
<evidence type="ECO:0000256" key="2">
    <source>
        <dbReference type="ARBA" id="ARBA00022729"/>
    </source>
</evidence>
<evidence type="ECO:0000256" key="3">
    <source>
        <dbReference type="ARBA" id="ARBA00022737"/>
    </source>
</evidence>
<accession>A0A183BWD4</accession>
<proteinExistence type="inferred from homology"/>
<dbReference type="PROSITE" id="PS50268">
    <property type="entry name" value="CADHERIN_2"/>
    <property type="match status" value="2"/>
</dbReference>
<dbReference type="AlphaFoldDB" id="A0A183BWD4"/>
<feature type="region of interest" description="Disordered" evidence="14">
    <location>
        <begin position="334"/>
        <end position="373"/>
    </location>
</feature>
<evidence type="ECO:0000256" key="16">
    <source>
        <dbReference type="SAM" id="SignalP"/>
    </source>
</evidence>
<dbReference type="GO" id="GO:0050806">
    <property type="term" value="P:positive regulation of synaptic transmission"/>
    <property type="evidence" value="ECO:0007669"/>
    <property type="project" value="TreeGrafter"/>
</dbReference>
<feature type="region of interest" description="Disordered" evidence="14">
    <location>
        <begin position="818"/>
        <end position="839"/>
    </location>
</feature>
<evidence type="ECO:0000256" key="9">
    <source>
        <dbReference type="ARBA" id="ARBA00023180"/>
    </source>
</evidence>
<dbReference type="GO" id="GO:0009986">
    <property type="term" value="C:cell surface"/>
    <property type="evidence" value="ECO:0007669"/>
    <property type="project" value="TreeGrafter"/>
</dbReference>
<evidence type="ECO:0000256" key="15">
    <source>
        <dbReference type="SAM" id="Phobius"/>
    </source>
</evidence>
<dbReference type="SUPFAM" id="SSF49899">
    <property type="entry name" value="Concanavalin A-like lectins/glucanases"/>
    <property type="match status" value="1"/>
</dbReference>
<keyword evidence="5" id="KW-0130">Cell adhesion</keyword>
<dbReference type="InterPro" id="IPR013320">
    <property type="entry name" value="ConA-like_dom_sf"/>
</dbReference>
<keyword evidence="6 15" id="KW-1133">Transmembrane helix</keyword>
<comment type="subcellular location">
    <subcellularLocation>
        <location evidence="12">Endomembrane system</location>
        <topology evidence="12">Single-pass type I membrane protein</topology>
    </subcellularLocation>
    <subcellularLocation>
        <location evidence="10">Synapse</location>
    </subcellularLocation>
</comment>
<evidence type="ECO:0000256" key="4">
    <source>
        <dbReference type="ARBA" id="ARBA00022837"/>
    </source>
</evidence>
<organism evidence="18 19">
    <name type="scientific">Globodera pallida</name>
    <name type="common">Potato cyst nematode worm</name>
    <name type="synonym">Heterodera pallida</name>
    <dbReference type="NCBI Taxonomy" id="36090"/>
    <lineage>
        <taxon>Eukaryota</taxon>
        <taxon>Metazoa</taxon>
        <taxon>Ecdysozoa</taxon>
        <taxon>Nematoda</taxon>
        <taxon>Chromadorea</taxon>
        <taxon>Rhabditida</taxon>
        <taxon>Tylenchina</taxon>
        <taxon>Tylenchomorpha</taxon>
        <taxon>Tylenchoidea</taxon>
        <taxon>Heteroderidae</taxon>
        <taxon>Heteroderinae</taxon>
        <taxon>Globodera</taxon>
    </lineage>
</organism>
<reference evidence="19" key="2">
    <citation type="submission" date="2016-06" db="UniProtKB">
        <authorList>
            <consortium name="WormBaseParasite"/>
        </authorList>
    </citation>
    <scope>IDENTIFICATION</scope>
</reference>
<dbReference type="InterPro" id="IPR045588">
    <property type="entry name" value="CLSTN_C"/>
</dbReference>
<evidence type="ECO:0000256" key="6">
    <source>
        <dbReference type="ARBA" id="ARBA00022989"/>
    </source>
</evidence>
<feature type="compositionally biased region" description="Low complexity" evidence="14">
    <location>
        <begin position="818"/>
        <end position="830"/>
    </location>
</feature>
<dbReference type="GO" id="GO:0005509">
    <property type="term" value="F:calcium ion binding"/>
    <property type="evidence" value="ECO:0007669"/>
    <property type="project" value="UniProtKB-UniRule"/>
</dbReference>
<comment type="similarity">
    <text evidence="11">Belongs to the calsyntenin family.</text>
</comment>
<evidence type="ECO:0000256" key="14">
    <source>
        <dbReference type="SAM" id="MobiDB-lite"/>
    </source>
</evidence>
<evidence type="ECO:0000256" key="5">
    <source>
        <dbReference type="ARBA" id="ARBA00022889"/>
    </source>
</evidence>
<keyword evidence="2 16" id="KW-0732">Signal</keyword>
<evidence type="ECO:0000256" key="11">
    <source>
        <dbReference type="ARBA" id="ARBA00035015"/>
    </source>
</evidence>